<proteinExistence type="predicted"/>
<comment type="caution">
    <text evidence="2">The sequence shown here is derived from an EMBL/GenBank/DDBJ whole genome shotgun (WGS) entry which is preliminary data.</text>
</comment>
<dbReference type="Proteomes" id="UP000576082">
    <property type="component" value="Unassembled WGS sequence"/>
</dbReference>
<sequence length="125" mass="14419">MSDKEKLYEILGELLFVVAKADGVIQDEEKEALETYFKDHPYGKDIRWSFNYEAKRNTPADVVYNKVIDYCKHYGPANEYQEFIKAMEVVAEAADGIDDNETAVMQSFSQDLLTRFKNDIDAMQS</sequence>
<dbReference type="RefSeq" id="WP_169660133.1">
    <property type="nucleotide sequence ID" value="NZ_JABANE010000122.1"/>
</dbReference>
<dbReference type="Pfam" id="PF05099">
    <property type="entry name" value="TerB"/>
    <property type="match status" value="1"/>
</dbReference>
<reference evidence="2 3" key="1">
    <citation type="submission" date="2020-04" db="EMBL/GenBank/DDBJ databases">
        <title>Flammeovirga sp. SR4, a novel species isolated from seawater.</title>
        <authorList>
            <person name="Wang X."/>
        </authorList>
    </citation>
    <scope>NUCLEOTIDE SEQUENCE [LARGE SCALE GENOMIC DNA]</scope>
    <source>
        <strain evidence="2 3">ATCC 23126</strain>
    </source>
</reference>
<evidence type="ECO:0000259" key="1">
    <source>
        <dbReference type="Pfam" id="PF05099"/>
    </source>
</evidence>
<dbReference type="InterPro" id="IPR029024">
    <property type="entry name" value="TerB-like"/>
</dbReference>
<organism evidence="2 3">
    <name type="scientific">Flammeovirga aprica JL-4</name>
    <dbReference type="NCBI Taxonomy" id="694437"/>
    <lineage>
        <taxon>Bacteria</taxon>
        <taxon>Pseudomonadati</taxon>
        <taxon>Bacteroidota</taxon>
        <taxon>Cytophagia</taxon>
        <taxon>Cytophagales</taxon>
        <taxon>Flammeovirgaceae</taxon>
        <taxon>Flammeovirga</taxon>
    </lineage>
</organism>
<dbReference type="Gene3D" id="1.10.3680.10">
    <property type="entry name" value="TerB-like"/>
    <property type="match status" value="1"/>
</dbReference>
<protein>
    <submittedName>
        <fullName evidence="2">TerB family tellurite resistance protein</fullName>
    </submittedName>
</protein>
<name>A0A7X9S0J4_9BACT</name>
<evidence type="ECO:0000313" key="3">
    <source>
        <dbReference type="Proteomes" id="UP000576082"/>
    </source>
</evidence>
<dbReference type="InterPro" id="IPR007791">
    <property type="entry name" value="DjlA_N"/>
</dbReference>
<feature type="domain" description="Co-chaperone DjlA N-terminal" evidence="1">
    <location>
        <begin position="14"/>
        <end position="108"/>
    </location>
</feature>
<gene>
    <name evidence="2" type="ORF">HHU12_28465</name>
</gene>
<accession>A0A7X9S0J4</accession>
<dbReference type="AlphaFoldDB" id="A0A7X9S0J4"/>
<dbReference type="CDD" id="cd07177">
    <property type="entry name" value="terB_like"/>
    <property type="match status" value="1"/>
</dbReference>
<dbReference type="EMBL" id="JABANE010000122">
    <property type="protein sequence ID" value="NME71932.1"/>
    <property type="molecule type" value="Genomic_DNA"/>
</dbReference>
<keyword evidence="3" id="KW-1185">Reference proteome</keyword>
<dbReference type="SUPFAM" id="SSF158682">
    <property type="entry name" value="TerB-like"/>
    <property type="match status" value="1"/>
</dbReference>
<evidence type="ECO:0000313" key="2">
    <source>
        <dbReference type="EMBL" id="NME71932.1"/>
    </source>
</evidence>